<feature type="compositionally biased region" description="Basic and acidic residues" evidence="1">
    <location>
        <begin position="388"/>
        <end position="405"/>
    </location>
</feature>
<feature type="compositionally biased region" description="Low complexity" evidence="1">
    <location>
        <begin position="1004"/>
        <end position="1015"/>
    </location>
</feature>
<feature type="region of interest" description="Disordered" evidence="1">
    <location>
        <begin position="77"/>
        <end position="896"/>
    </location>
</feature>
<evidence type="ECO:0000256" key="1">
    <source>
        <dbReference type="SAM" id="MobiDB-lite"/>
    </source>
</evidence>
<gene>
    <name evidence="2" type="ORF">PSFLO_06280</name>
</gene>
<feature type="compositionally biased region" description="Acidic residues" evidence="1">
    <location>
        <begin position="801"/>
        <end position="823"/>
    </location>
</feature>
<protein>
    <submittedName>
        <fullName evidence="2">Uncharacterized protein</fullName>
    </submittedName>
</protein>
<evidence type="ECO:0000313" key="2">
    <source>
        <dbReference type="EMBL" id="SPO40798.1"/>
    </source>
</evidence>
<feature type="compositionally biased region" description="Polar residues" evidence="1">
    <location>
        <begin position="370"/>
        <end position="382"/>
    </location>
</feature>
<accession>A0A5C3F8N2</accession>
<feature type="compositionally biased region" description="Basic and acidic residues" evidence="1">
    <location>
        <begin position="986"/>
        <end position="998"/>
    </location>
</feature>
<feature type="compositionally biased region" description="Polar residues" evidence="1">
    <location>
        <begin position="293"/>
        <end position="308"/>
    </location>
</feature>
<sequence>MKAAFRGLRRKASAGDVENQRQAQLAAEAQEERPQVPRLPDLGRASPMPSLRFSGLGLDNFVSNVGLGADASALEMEDELSELGRSSSRPATADAADEENAQARRATGLVVAVAGAPDSRLASQPPSSAPATAGPQQFPRRTSPDQPQQRSQPPPHTQYHLLDVDTAPEAPAMPRSDSLARAAADGGRTRPPRTRTGSKKSDPRQDFHLLSADDAEVDDYGHDDNKGRRRNRIEGSDDGDDRDTHSIEAVRNYQDENEQHASNRQQQPPKPQPARSIRRSLSQPALDQRPRGSRNTATPPVLAQQKTNIPVAAGPPLKSSVSTILGSARSTKLPAPSRSATAPVNREPPTTPSLFAYESGPGSGIKNISKLKTVSGKSSAPSIASAKGSERTTIRNARGEIEWKDAPPMPAPTTGHLSGLAYQHQVYQAQQRGVPVDSIGGDSGSGAGDHQHRLDRARSKSVGRLDKRAESSRKDTWSPSHEVAPLPGSAAKAVSPQIPYKAIGTASSGPAGGSLRSPRSTARDGLRGMAASISSGKLLRMGTRKPRTDRSDDGETIDDSSRDESTIRQPKEDPTEAEERRKAEQWEREREARNAADRHEAAERKKRQEEEEALAKRAAERAQAKKEEKERREREAALAAEQERLAKEKRLAEKAARKEAKERAEREAEERRVREEKEAEERRVREEKEAEERRAQEQKEAEERKARRAEEKRRKREEAERERARQAAEEEARLERERLEAIEAEARAEEEAKQRAIEASEAEARQLADARRQVDEEDRLARQAGRRDARRLKRAQAAGVEVEDLSESDEDADDGSEDGEEVFADAQDMERTGSDLHAPSSVESSADMPVTPADEAIDAMHGEKWKQAASQGAGPDSTATTPVEEQDKALKARDANAYRSDRFRAAVMGGARKAAPDSTPLATPALEGAAHEVDGGDDGDDQIVQPNGPYREGGITYGRGWCSHGLADPTLLVSHRRIVRTLRPPATKEEKETPRKGEDDDAAADAPTEDTAAAPEPEHSQMQEPTEPAEPEYDEAIYSDLGELIWSSTTPDVIARLVSHLDYADVKALRQTSQSIRFALGQLAGREIVLSRFLGQVGYQSWKSTWTHSEGDDALVVKDPLPLSFSDCEAFLLSYDLLPEYRLVGAEYAKAPHKVDPRYPRLARATTRSYNRVLARLRMQPTFVLPSAQPASSQLSPLATQGTFGQAGATHTPERSPALGAKATFAGDEASWSMPRITSPWKPGRAALFRVWVPSCEEGGWLSDAELSRCERELFIAGVWSFLKRGDVVWDCAIGDERNVGKYMFDGRYLRDLSFMFDRTGHLPSWINAFSYAPSYYHNIIRSSSSAQPIVYLDVLPWRDQIVSTMRLVQDQVETFNPQGARYRISKWLYRAVFNVTPGQIISDEGLEVVDAGWHGRIVIETEGTAEHAKELISRCAGPAESAQTKARLLASVMDADGQPRIPKAPAPTRDASGQKIETTTPWAVIRARSRPGMIWIRPIDMRERVTF</sequence>
<feature type="compositionally biased region" description="Polar residues" evidence="1">
    <location>
        <begin position="319"/>
        <end position="330"/>
    </location>
</feature>
<organism evidence="2 3">
    <name type="scientific">Pseudozyma flocculosa</name>
    <dbReference type="NCBI Taxonomy" id="84751"/>
    <lineage>
        <taxon>Eukaryota</taxon>
        <taxon>Fungi</taxon>
        <taxon>Dikarya</taxon>
        <taxon>Basidiomycota</taxon>
        <taxon>Ustilaginomycotina</taxon>
        <taxon>Ustilaginomycetes</taxon>
        <taxon>Ustilaginales</taxon>
        <taxon>Ustilaginaceae</taxon>
        <taxon>Pseudozyma</taxon>
    </lineage>
</organism>
<feature type="compositionally biased region" description="Basic and acidic residues" evidence="1">
    <location>
        <begin position="449"/>
        <end position="476"/>
    </location>
</feature>
<keyword evidence="3" id="KW-1185">Reference proteome</keyword>
<feature type="region of interest" description="Disordered" evidence="1">
    <location>
        <begin position="1"/>
        <end position="57"/>
    </location>
</feature>
<reference evidence="2 3" key="1">
    <citation type="submission" date="2018-03" db="EMBL/GenBank/DDBJ databases">
        <authorList>
            <person name="Guldener U."/>
        </authorList>
    </citation>
    <scope>NUCLEOTIDE SEQUENCE [LARGE SCALE GENOMIC DNA]</scope>
    <source>
        <strain evidence="2 3">DAOM196992</strain>
    </source>
</reference>
<dbReference type="Proteomes" id="UP000323386">
    <property type="component" value="Unassembled WGS sequence"/>
</dbReference>
<feature type="region of interest" description="Disordered" evidence="1">
    <location>
        <begin position="981"/>
        <end position="1030"/>
    </location>
</feature>
<dbReference type="EMBL" id="OOIP01000022">
    <property type="protein sequence ID" value="SPO40798.1"/>
    <property type="molecule type" value="Genomic_DNA"/>
</dbReference>
<feature type="compositionally biased region" description="Low complexity" evidence="1">
    <location>
        <begin position="122"/>
        <end position="151"/>
    </location>
</feature>
<proteinExistence type="predicted"/>
<feature type="compositionally biased region" description="Basic and acidic residues" evidence="1">
    <location>
        <begin position="885"/>
        <end position="896"/>
    </location>
</feature>
<name>A0A5C3F8N2_9BASI</name>
<feature type="compositionally biased region" description="Basic and acidic residues" evidence="1">
    <location>
        <begin position="546"/>
        <end position="787"/>
    </location>
</feature>
<dbReference type="OrthoDB" id="3365519at2759"/>
<feature type="compositionally biased region" description="Basic and acidic residues" evidence="1">
    <location>
        <begin position="242"/>
        <end position="261"/>
    </location>
</feature>
<evidence type="ECO:0000313" key="3">
    <source>
        <dbReference type="Proteomes" id="UP000323386"/>
    </source>
</evidence>